<organism evidence="2 3">
    <name type="scientific">Candidatus Neptunichlamydia vexilliferae</name>
    <dbReference type="NCBI Taxonomy" id="1651774"/>
    <lineage>
        <taxon>Bacteria</taxon>
        <taxon>Pseudomonadati</taxon>
        <taxon>Chlamydiota</taxon>
        <taxon>Chlamydiia</taxon>
        <taxon>Parachlamydiales</taxon>
        <taxon>Simkaniaceae</taxon>
        <taxon>Candidatus Neptunichlamydia</taxon>
    </lineage>
</organism>
<dbReference type="InterPro" id="IPR039424">
    <property type="entry name" value="SBP_5"/>
</dbReference>
<evidence type="ECO:0000313" key="3">
    <source>
        <dbReference type="Proteomes" id="UP001194714"/>
    </source>
</evidence>
<evidence type="ECO:0000313" key="2">
    <source>
        <dbReference type="EMBL" id="MBF5059665.1"/>
    </source>
</evidence>
<dbReference type="Gene3D" id="3.40.190.10">
    <property type="entry name" value="Periplasmic binding protein-like II"/>
    <property type="match status" value="1"/>
</dbReference>
<dbReference type="Gene3D" id="3.10.105.10">
    <property type="entry name" value="Dipeptide-binding Protein, Domain 3"/>
    <property type="match status" value="1"/>
</dbReference>
<dbReference type="EMBL" id="JAAEJV010000033">
    <property type="protein sequence ID" value="MBF5059665.1"/>
    <property type="molecule type" value="Genomic_DNA"/>
</dbReference>
<dbReference type="Pfam" id="PF00496">
    <property type="entry name" value="SBP_bac_5"/>
    <property type="match status" value="1"/>
</dbReference>
<dbReference type="PANTHER" id="PTHR30290">
    <property type="entry name" value="PERIPLASMIC BINDING COMPONENT OF ABC TRANSPORTER"/>
    <property type="match status" value="1"/>
</dbReference>
<accession>A0ABS0B278</accession>
<proteinExistence type="predicted"/>
<sequence>MIIDYMEIKNPTAQKIKKLEDLAIRPSFPFYSRSKNLQAHVSKVREILIGLLPNPLPFDDRDSLKNWLSMSLPLISWSPFDSPPDCISIFFFIRNLSTMPTETFVSEMIKRWLLPHQETTILSFDHLEFQFEHYLKETFFIGEAKVLVRNRNEMRILEKNLPQLKKEMILAVKQGDYAKPLLETKALPLDSKMGLIREGFIRLLKRYPEDLNETLFERLAFLQAHTSKEFRRERSHIHIGRIILTFLLAQKQLTREINAFPEKRHMKIRFMQTDLSFPFGKKPVLGLAISLNLFDEYEFFDNKHVLRAIEKLVPDVRIVAGSTYRNTSLNGLILNLYVEIEKKDGLPMTLGERQLLGENLEEELKKRVQRLVPTLFMVRNEEETMRNILMLSREIKSPDDLPQIMVSFDQHSQDDLTFTIVLLRVKKEGAQSIQSLLKNQDPKVKFIPDRVQNVSYLDKQHPIEANVFRLQIDKLHKFLRMDFSVNLYLARNEITSFLKNHLGPIRDYNGGMMIKQGELLSLFKRTYKELSNRNQELLENFFYSLNPIEAQATMPLKALSLFFELFIRLVESPFPSEKTHLVDFAYDEDTTVTVIRGKDPKLRTLLEEALTQTQIQDRSLISSSLSFEGSHYWSCLFEGISQEKHQIFERTIIKTLEKWQQDQEKLQTLRLPYGEITSLDPRTGGDQESSVLIKLLFNGLMRINKYGKPECATAKTYTISDDKKTYTFHLADTYWSDGSPVVAYDFEYAWKKVLSPNFSTPFAYVFYPIKNGKAAKEGDLPIEEVGVKALDDKTLVVDLENPAPYFIELTANTSYYPVNHQVDMRHPNWAFQKNEQFVCNGPYQQAKPTSGGVYHFKKNSLYPEHDQVQIDEIVLIRVDSKSAVEMFHQKQLHCFGSAVSPQQKNLQQELTTERITHYHTLKLLWGCFNVTQFPFNHHKIRKAFSMAIDREAIVKGYTSKRIPAYTPLPYELTLCRNQEFLIQENRQEAKRLFDEALEEIGIKLEEFPIITLASPSSEGVTFGLVKNQWEATLGIKCEIEFANWSGHFKKMTNRAYQFGGIYWASWLNDPIYTLQSFKYAREEVNFTGWENKKFQELLDFSDQTLDLQKRKEYLFRAEKMLVEDAVVLPICYGSDWYMKVPELILSNTTSNGNLDFSQAYFTKKTH</sequence>
<comment type="caution">
    <text evidence="2">The sequence shown here is derived from an EMBL/GenBank/DDBJ whole genome shotgun (WGS) entry which is preliminary data.</text>
</comment>
<dbReference type="PANTHER" id="PTHR30290:SF83">
    <property type="entry name" value="ABC TRANSPORTER SUBSTRATE-BINDING PROTEIN"/>
    <property type="match status" value="1"/>
</dbReference>
<dbReference type="InterPro" id="IPR000914">
    <property type="entry name" value="SBP_5_dom"/>
</dbReference>
<dbReference type="Proteomes" id="UP001194714">
    <property type="component" value="Unassembled WGS sequence"/>
</dbReference>
<reference evidence="2 3" key="1">
    <citation type="submission" date="2020-01" db="EMBL/GenBank/DDBJ databases">
        <title>Draft genome sequence of Cand. Neptunochlamydia vexilliferae K9.</title>
        <authorList>
            <person name="Schulz F."/>
            <person name="Koestlbacher S."/>
            <person name="Wascher F."/>
            <person name="Pizzetti I."/>
            <person name="Horn M."/>
        </authorList>
    </citation>
    <scope>NUCLEOTIDE SEQUENCE [LARGE SCALE GENOMIC DNA]</scope>
    <source>
        <strain evidence="2 3">K9</strain>
    </source>
</reference>
<dbReference type="Gene3D" id="3.90.76.10">
    <property type="entry name" value="Dipeptide-binding Protein, Domain 1"/>
    <property type="match status" value="1"/>
</dbReference>
<keyword evidence="3" id="KW-1185">Reference proteome</keyword>
<evidence type="ECO:0000259" key="1">
    <source>
        <dbReference type="Pfam" id="PF00496"/>
    </source>
</evidence>
<name>A0ABS0B278_9BACT</name>
<feature type="domain" description="Solute-binding protein family 5" evidence="1">
    <location>
        <begin position="711"/>
        <end position="1079"/>
    </location>
</feature>
<dbReference type="CDD" id="cd08504">
    <property type="entry name" value="PBP2_OppA"/>
    <property type="match status" value="1"/>
</dbReference>
<dbReference type="SUPFAM" id="SSF53850">
    <property type="entry name" value="Periplasmic binding protein-like II"/>
    <property type="match status" value="1"/>
</dbReference>
<gene>
    <name evidence="2" type="ORF">NEPTK9_001181</name>
</gene>
<protein>
    <recommendedName>
        <fullName evidence="1">Solute-binding protein family 5 domain-containing protein</fullName>
    </recommendedName>
</protein>